<keyword evidence="4 7" id="KW-1133">Transmembrane helix</keyword>
<dbReference type="PANTHER" id="PTHR10877:SF183">
    <property type="entry name" value="AT14535P-RELATED"/>
    <property type="match status" value="1"/>
</dbReference>
<dbReference type="Pfam" id="PF08016">
    <property type="entry name" value="PKD_channel"/>
    <property type="match status" value="1"/>
</dbReference>
<sequence length="1184" mass="135321">MSTFAITRDVALSAGSEDSNLPYEREGPDGEFKKHVEVPRPGSMSIYVENDKRPVPKAFPNTRKYGSESSEDHSGQEDLFNMNCGNDPVDTSATERARLNRQLRGVPVRCVYKVLRDMQRHRDYCRLFFHLLFLLLYAWIVIGVMQVNQTYLQTSAVEDAIFDEEFPVTDNTSGTPFFKKNFYDIYSFDEYWDWVQGPLIDAIYDDDYYNGQPFNDSSRLVLPQGLSGNRVTGSIRFRTVRVKPNDGSSCKLFKDDDIPTYWEGDGITTCYPTFSRTTRDSSPWKNFTYESGMSKVRGITGYGGDGWIGYGNEGYTYYLPTTKSDGTSVSYISKTEASNFVEQELKANFWADKATRVLVTDFNLVSFNLGNGLTVRSVVEVMAGGGFFVYWRMYPVVLNPLGSFYDGLRLAGQIIFLIWSAILTLQQFVMLYKHPWALLHIFTSLWAFAELMNNLLSLIVVMLIIYAEYGFFGSTFTQKLTGATPINGDDFFDIFDKARFLSYVSYLACFNLAFACLKVFKYLRHVSRMTIMWDALSTALPEIVALAIAFIILNTAFVLIGHLLFGTWVHSFHSITQSYSTLFRSIVGDFNYVDIQKAEPNLAGIYYALVLFFQFFTLLNMFIAVVSETYAAVKQDQENDKGLNSEVQIIAITRNQRNWDAFKFAVAMKYLRHVTIAKRKKKKGCKGCFSCCCKHAVEEENDTVNGRRDSTFAQATMRAMSIFRAEKGSDGPSENPEPSESLIEKFRLCPRNWIVDNMSPDILREERKKWMSSSHSVKYKTSPYKKIWWYACHRVAVSIYLQRKTLLTGTSKEKERLQFEQDVEVTREHLQLRYGAETSFTRNWNMILSAGRYKKVLSDLKVRVESNAIRVKIHDIFKRGIKRQTKVHNRDLFDIFFKTWERMGLSEKDKDMNFDDALNLLGYSPGDEECFADAKMLLKMSTRIIPTVSYIDQNQSRGRMNREMEQALITQEKVEGNQKHLRRVESKINGVTEKLFSMAEDVNLMRELSLQSKGDNHNKQDSMYRRLSFKSLPTETLNTLNNLSDQFSTSSNSPPFAVRFVTGQLGMEIAKVGAHFIVSKFKRGPNNEILQAEASGVLKIGDKIVTVNGRDTGDMTTENLVEWVCDCKRPFDMQFIHPPEVPNLQKKDSSDSQSSQLSSHPSSVDPSHIVITPSETHTPDADLV</sequence>
<keyword evidence="3 7" id="KW-0812">Transmembrane</keyword>
<comment type="subcellular location">
    <subcellularLocation>
        <location evidence="1">Membrane</location>
        <topology evidence="1">Multi-pass membrane protein</topology>
    </subcellularLocation>
</comment>
<dbReference type="AlphaFoldDB" id="A0A7S2SC68"/>
<accession>A0A7S2SC68</accession>
<dbReference type="EMBL" id="HBHK01019905">
    <property type="protein sequence ID" value="CAD9695762.1"/>
    <property type="molecule type" value="Transcribed_RNA"/>
</dbReference>
<evidence type="ECO:0000313" key="10">
    <source>
        <dbReference type="EMBL" id="CAD9695764.1"/>
    </source>
</evidence>
<dbReference type="EMBL" id="HBHK01019906">
    <property type="protein sequence ID" value="CAD9695764.1"/>
    <property type="molecule type" value="Transcribed_RNA"/>
</dbReference>
<dbReference type="Gene3D" id="1.10.287.70">
    <property type="match status" value="1"/>
</dbReference>
<dbReference type="InterPro" id="IPR046791">
    <property type="entry name" value="Polycystin_dom"/>
</dbReference>
<dbReference type="PANTHER" id="PTHR10877">
    <property type="entry name" value="POLYCYSTIN FAMILY MEMBER"/>
    <property type="match status" value="1"/>
</dbReference>
<gene>
    <name evidence="9" type="ORF">QSP1433_LOCUS12604</name>
    <name evidence="10" type="ORF">QSP1433_LOCUS12605</name>
</gene>
<feature type="domain" description="PDZ" evidence="8">
    <location>
        <begin position="1063"/>
        <end position="1122"/>
    </location>
</feature>
<feature type="region of interest" description="Disordered" evidence="6">
    <location>
        <begin position="1138"/>
        <end position="1184"/>
    </location>
</feature>
<reference evidence="9" key="1">
    <citation type="submission" date="2021-01" db="EMBL/GenBank/DDBJ databases">
        <authorList>
            <person name="Corre E."/>
            <person name="Pelletier E."/>
            <person name="Niang G."/>
            <person name="Scheremetjew M."/>
            <person name="Finn R."/>
            <person name="Kale V."/>
            <person name="Holt S."/>
            <person name="Cochrane G."/>
            <person name="Meng A."/>
            <person name="Brown T."/>
            <person name="Cohen L."/>
        </authorList>
    </citation>
    <scope>NUCLEOTIDE SEQUENCE</scope>
    <source>
        <strain evidence="9">NY070348D</strain>
    </source>
</reference>
<feature type="transmembrane region" description="Helical" evidence="7">
    <location>
        <begin position="543"/>
        <end position="565"/>
    </location>
</feature>
<dbReference type="SUPFAM" id="SSF50156">
    <property type="entry name" value="PDZ domain-like"/>
    <property type="match status" value="1"/>
</dbReference>
<proteinExistence type="inferred from homology"/>
<name>A0A7S2SC68_9STRA</name>
<evidence type="ECO:0000256" key="2">
    <source>
        <dbReference type="ARBA" id="ARBA00007200"/>
    </source>
</evidence>
<feature type="transmembrane region" description="Helical" evidence="7">
    <location>
        <begin position="127"/>
        <end position="145"/>
    </location>
</feature>
<evidence type="ECO:0000256" key="7">
    <source>
        <dbReference type="SAM" id="Phobius"/>
    </source>
</evidence>
<dbReference type="GO" id="GO:0016020">
    <property type="term" value="C:membrane"/>
    <property type="evidence" value="ECO:0007669"/>
    <property type="project" value="UniProtKB-SubCell"/>
</dbReference>
<feature type="transmembrane region" description="Helical" evidence="7">
    <location>
        <begin position="444"/>
        <end position="467"/>
    </location>
</feature>
<dbReference type="Pfam" id="PF20519">
    <property type="entry name" value="Polycystin_dom"/>
    <property type="match status" value="1"/>
</dbReference>
<organism evidence="9">
    <name type="scientific">Mucochytrium quahogii</name>
    <dbReference type="NCBI Taxonomy" id="96639"/>
    <lineage>
        <taxon>Eukaryota</taxon>
        <taxon>Sar</taxon>
        <taxon>Stramenopiles</taxon>
        <taxon>Bigyra</taxon>
        <taxon>Labyrinthulomycetes</taxon>
        <taxon>Thraustochytrida</taxon>
        <taxon>Thraustochytriidae</taxon>
        <taxon>Mucochytrium</taxon>
    </lineage>
</organism>
<feature type="region of interest" description="Disordered" evidence="6">
    <location>
        <begin position="1"/>
        <end position="80"/>
    </location>
</feature>
<comment type="similarity">
    <text evidence="2">Belongs to the polycystin family.</text>
</comment>
<dbReference type="Gene3D" id="2.30.42.10">
    <property type="match status" value="1"/>
</dbReference>
<evidence type="ECO:0000256" key="1">
    <source>
        <dbReference type="ARBA" id="ARBA00004141"/>
    </source>
</evidence>
<evidence type="ECO:0000256" key="6">
    <source>
        <dbReference type="SAM" id="MobiDB-lite"/>
    </source>
</evidence>
<dbReference type="InterPro" id="IPR051223">
    <property type="entry name" value="Polycystin"/>
</dbReference>
<feature type="compositionally biased region" description="Basic and acidic residues" evidence="6">
    <location>
        <begin position="23"/>
        <end position="38"/>
    </location>
</feature>
<evidence type="ECO:0000259" key="8">
    <source>
        <dbReference type="PROSITE" id="PS50106"/>
    </source>
</evidence>
<evidence type="ECO:0000256" key="3">
    <source>
        <dbReference type="ARBA" id="ARBA00022692"/>
    </source>
</evidence>
<dbReference type="CDD" id="cd00136">
    <property type="entry name" value="PDZ_canonical"/>
    <property type="match status" value="1"/>
</dbReference>
<dbReference type="InterPro" id="IPR013122">
    <property type="entry name" value="PKD1_2_channel"/>
</dbReference>
<dbReference type="InterPro" id="IPR036034">
    <property type="entry name" value="PDZ_sf"/>
</dbReference>
<evidence type="ECO:0000256" key="5">
    <source>
        <dbReference type="ARBA" id="ARBA00023136"/>
    </source>
</evidence>
<dbReference type="InterPro" id="IPR001478">
    <property type="entry name" value="PDZ"/>
</dbReference>
<dbReference type="PROSITE" id="PS50106">
    <property type="entry name" value="PDZ"/>
    <property type="match status" value="1"/>
</dbReference>
<keyword evidence="5 7" id="KW-0472">Membrane</keyword>
<feature type="transmembrane region" description="Helical" evidence="7">
    <location>
        <begin position="605"/>
        <end position="626"/>
    </location>
</feature>
<evidence type="ECO:0000256" key="4">
    <source>
        <dbReference type="ARBA" id="ARBA00022989"/>
    </source>
</evidence>
<evidence type="ECO:0000313" key="9">
    <source>
        <dbReference type="EMBL" id="CAD9695762.1"/>
    </source>
</evidence>
<feature type="compositionally biased region" description="Low complexity" evidence="6">
    <location>
        <begin position="1151"/>
        <end position="1168"/>
    </location>
</feature>
<feature type="transmembrane region" description="Helical" evidence="7">
    <location>
        <begin position="500"/>
        <end position="523"/>
    </location>
</feature>
<protein>
    <recommendedName>
        <fullName evidence="8">PDZ domain-containing protein</fullName>
    </recommendedName>
</protein>
<feature type="transmembrane region" description="Helical" evidence="7">
    <location>
        <begin position="411"/>
        <end position="432"/>
    </location>
</feature>